<keyword evidence="2" id="KW-1185">Reference proteome</keyword>
<reference evidence="1 2" key="1">
    <citation type="submission" date="2020-06" db="EMBL/GenBank/DDBJ databases">
        <title>Characterization of fructooligosaccharide metabolism and fructooligosaccharide-degrading enzymes in human commensal butyrate producers.</title>
        <authorList>
            <person name="Tanno H."/>
            <person name="Fujii T."/>
            <person name="Hirano K."/>
            <person name="Maeno S."/>
            <person name="Tonozuka T."/>
            <person name="Sakamoto M."/>
            <person name="Ohkuma M."/>
            <person name="Tochio T."/>
            <person name="Endo A."/>
        </authorList>
    </citation>
    <scope>NUCLEOTIDE SEQUENCE [LARGE SCALE GENOMIC DNA]</scope>
    <source>
        <strain evidence="1 2">JCM 31056</strain>
    </source>
</reference>
<protein>
    <recommendedName>
        <fullName evidence="3">DUF3173 domain-containing protein</fullName>
    </recommendedName>
</protein>
<comment type="caution">
    <text evidence="1">The sequence shown here is derived from an EMBL/GenBank/DDBJ whole genome shotgun (WGS) entry which is preliminary data.</text>
</comment>
<sequence>MRMYSNMVLLTLEQVVKIYGFTDKHKAKRIIGAPRASGEHRVTYYLGDVATDIVKRRIGIVR</sequence>
<gene>
    <name evidence="1" type="ORF">BUFA31_09380</name>
</gene>
<dbReference type="EMBL" id="BLYJ01000008">
    <property type="protein sequence ID" value="GFO87774.1"/>
    <property type="molecule type" value="Genomic_DNA"/>
</dbReference>
<evidence type="ECO:0000313" key="1">
    <source>
        <dbReference type="EMBL" id="GFO87774.1"/>
    </source>
</evidence>
<name>A0ABQ1DYI3_9FIRM</name>
<evidence type="ECO:0000313" key="2">
    <source>
        <dbReference type="Proteomes" id="UP000620147"/>
    </source>
</evidence>
<dbReference type="Proteomes" id="UP000620147">
    <property type="component" value="Unassembled WGS sequence"/>
</dbReference>
<accession>A0ABQ1DYI3</accession>
<evidence type="ECO:0008006" key="3">
    <source>
        <dbReference type="Google" id="ProtNLM"/>
    </source>
</evidence>
<organism evidence="1 2">
    <name type="scientific">Butyricicoccus faecihominis</name>
    <dbReference type="NCBI Taxonomy" id="1712515"/>
    <lineage>
        <taxon>Bacteria</taxon>
        <taxon>Bacillati</taxon>
        <taxon>Bacillota</taxon>
        <taxon>Clostridia</taxon>
        <taxon>Eubacteriales</taxon>
        <taxon>Butyricicoccaceae</taxon>
        <taxon>Butyricicoccus</taxon>
    </lineage>
</organism>
<proteinExistence type="predicted"/>